<feature type="transmembrane region" description="Helical" evidence="1">
    <location>
        <begin position="120"/>
        <end position="141"/>
    </location>
</feature>
<dbReference type="BioCyc" id="JESP1508404:G14D9-9597-MONOMER"/>
<dbReference type="InterPro" id="IPR009936">
    <property type="entry name" value="DUF1468"/>
</dbReference>
<gene>
    <name evidence="3" type="ORF">JMA_03800</name>
</gene>
<reference evidence="3 4" key="1">
    <citation type="submission" date="2014-08" db="EMBL/GenBank/DDBJ databases">
        <title>Complete genome of a marine bacteria Jeotgalibacillus malaysiensis.</title>
        <authorList>
            <person name="Yaakop A.S."/>
            <person name="Chan K.-G."/>
            <person name="Goh K.M."/>
        </authorList>
    </citation>
    <scope>NUCLEOTIDE SEQUENCE [LARGE SCALE GENOMIC DNA]</scope>
    <source>
        <strain evidence="3 4">D5</strain>
    </source>
</reference>
<dbReference type="AlphaFoldDB" id="A0A0B5ALZ2"/>
<feature type="transmembrane region" description="Helical" evidence="1">
    <location>
        <begin position="78"/>
        <end position="108"/>
    </location>
</feature>
<evidence type="ECO:0000313" key="4">
    <source>
        <dbReference type="Proteomes" id="UP000031449"/>
    </source>
</evidence>
<evidence type="ECO:0000259" key="2">
    <source>
        <dbReference type="Pfam" id="PF07331"/>
    </source>
</evidence>
<feature type="transmembrane region" description="Helical" evidence="1">
    <location>
        <begin position="9"/>
        <end position="27"/>
    </location>
</feature>
<feature type="domain" description="DUF1468" evidence="2">
    <location>
        <begin position="10"/>
        <end position="146"/>
    </location>
</feature>
<dbReference type="Proteomes" id="UP000031449">
    <property type="component" value="Chromosome"/>
</dbReference>
<keyword evidence="1" id="KW-1133">Transmembrane helix</keyword>
<accession>A0A0B5ALZ2</accession>
<name>A0A0B5ALZ2_9BACL</name>
<dbReference type="STRING" id="1508404.JMA_03800"/>
<dbReference type="KEGG" id="jeo:JMA_03800"/>
<keyword evidence="4" id="KW-1185">Reference proteome</keyword>
<dbReference type="Pfam" id="PF07331">
    <property type="entry name" value="TctB"/>
    <property type="match status" value="1"/>
</dbReference>
<sequence length="152" mass="17069">MLAKTNQKAALVVALIAVIYLLLSFNLPAYSNALIDADVIPKGLGFLLLFFALLLYLDKKNETEADKEKRKISKKHVINLLVVAGMILVYIFLLEIIGFVLMTTIFIFVCSLYLDYKHHVTNIITSVVFSLAIYGLFNYLLKINLPAGILPF</sequence>
<keyword evidence="1" id="KW-0472">Membrane</keyword>
<dbReference type="EMBL" id="CP009416">
    <property type="protein sequence ID" value="AJD89697.1"/>
    <property type="molecule type" value="Genomic_DNA"/>
</dbReference>
<evidence type="ECO:0000313" key="3">
    <source>
        <dbReference type="EMBL" id="AJD89697.1"/>
    </source>
</evidence>
<feature type="transmembrane region" description="Helical" evidence="1">
    <location>
        <begin position="39"/>
        <end position="57"/>
    </location>
</feature>
<proteinExistence type="predicted"/>
<protein>
    <recommendedName>
        <fullName evidence="2">DUF1468 domain-containing protein</fullName>
    </recommendedName>
</protein>
<evidence type="ECO:0000256" key="1">
    <source>
        <dbReference type="SAM" id="Phobius"/>
    </source>
</evidence>
<keyword evidence="1" id="KW-0812">Transmembrane</keyword>
<dbReference type="OrthoDB" id="2426743at2"/>
<organism evidence="3 4">
    <name type="scientific">Jeotgalibacillus malaysiensis</name>
    <dbReference type="NCBI Taxonomy" id="1508404"/>
    <lineage>
        <taxon>Bacteria</taxon>
        <taxon>Bacillati</taxon>
        <taxon>Bacillota</taxon>
        <taxon>Bacilli</taxon>
        <taxon>Bacillales</taxon>
        <taxon>Caryophanaceae</taxon>
        <taxon>Jeotgalibacillus</taxon>
    </lineage>
</organism>
<dbReference type="HOGENOM" id="CLU_110735_6_1_9"/>